<evidence type="ECO:0000313" key="2">
    <source>
        <dbReference type="EMBL" id="ODM93234.1"/>
    </source>
</evidence>
<accession>A0A1D2MK87</accession>
<dbReference type="Proteomes" id="UP000094527">
    <property type="component" value="Unassembled WGS sequence"/>
</dbReference>
<reference evidence="2 3" key="1">
    <citation type="journal article" date="2016" name="Genome Biol. Evol.">
        <title>Gene Family Evolution Reflects Adaptation to Soil Environmental Stressors in the Genome of the Collembolan Orchesella cincta.</title>
        <authorList>
            <person name="Faddeeva-Vakhrusheva A."/>
            <person name="Derks M.F."/>
            <person name="Anvar S.Y."/>
            <person name="Agamennone V."/>
            <person name="Suring W."/>
            <person name="Smit S."/>
            <person name="van Straalen N.M."/>
            <person name="Roelofs D."/>
        </authorList>
    </citation>
    <scope>NUCLEOTIDE SEQUENCE [LARGE SCALE GENOMIC DNA]</scope>
    <source>
        <tissue evidence="2">Mixed pool</tissue>
    </source>
</reference>
<feature type="compositionally biased region" description="Basic and acidic residues" evidence="1">
    <location>
        <begin position="541"/>
        <end position="552"/>
    </location>
</feature>
<feature type="compositionally biased region" description="Basic and acidic residues" evidence="1">
    <location>
        <begin position="578"/>
        <end position="591"/>
    </location>
</feature>
<keyword evidence="3" id="KW-1185">Reference proteome</keyword>
<feature type="region of interest" description="Disordered" evidence="1">
    <location>
        <begin position="520"/>
        <end position="606"/>
    </location>
</feature>
<feature type="region of interest" description="Disordered" evidence="1">
    <location>
        <begin position="677"/>
        <end position="725"/>
    </location>
</feature>
<dbReference type="EMBL" id="LJIJ01001042">
    <property type="protein sequence ID" value="ODM93234.1"/>
    <property type="molecule type" value="Genomic_DNA"/>
</dbReference>
<evidence type="ECO:0000256" key="1">
    <source>
        <dbReference type="SAM" id="MobiDB-lite"/>
    </source>
</evidence>
<comment type="caution">
    <text evidence="2">The sequence shown here is derived from an EMBL/GenBank/DDBJ whole genome shotgun (WGS) entry which is preliminary data.</text>
</comment>
<sequence length="886" mass="101635">MCDDITDCRRRRSGTVNVEWVNKMLDIKSSPSSNETDLTWEDPAELCAAWNEAIASLKLASETISNQLRAYCEEARSSQCSTYDLEPLHRRRSSLGSSKLLSEWNTCRSTPACHSALELPSFLQSTISVQSADHQEEVKVKASVSRGILKMKKERKNVRHDAESFSSLTRNHADEDQAMALSSAVGPSTRGRTTPEVNPDWEYDYQRSSWQTSGVTRSEVEYQNRKNASPVVPTEDASVIEIRVKSQADIRIHNAEKRPENFQKKHERRSDTTEAKSRYHQLCQDLEEVRQLDYKMRSYIKRLQNDAKCSKGADANERSINKLLHGVEEVLKQVPVSSEQDGSDALEKRIHNHLKKIRHQIKLVEKYNRAVLEKLSKSEVNSNNKPPHQSPENEIRMRKKSTHFESTRATGTGTRSPAENSQPQKSHFNNQPEYDGQNTFRRKLGSAATASSQHQERVSGAIGVPPNIEYWINSSTAPSAGVAVSYERWTWSYVHPINATNSHVPPVYNCKAERMRCDQWTSTDGHQSQMKRTVKNVNTGSHEKGGDHDDRRQRKSQRSTWDHLSLLDQDDANANYERASRRNRAADRRTLEQATATDPDYGKRTFSRKSIGIGFDEERTTLEQGTVTTERVKRRGTSKSTGMEQNRERRTLEQGTLTNEDEADGYKWAKRSFAGKSTDMNHGERRTTLEKGTLTNQYDDQEALKRTGTRRSTNTDRGKTVTQDEEVKRTFTNRSTSFERRESRRTLNQGTCTEKRRTRWYKSIPKMNLKRDGWTFTEKPKPREKEIQTVTPFSDLSRSPRYQRNISEREMRERTARLRANDTVLLERRRIEEEKARRAANILIQKTYANKIRCHRKGAGLNIDIPTDVSVLGDDDSRSLSMSAND</sequence>
<feature type="region of interest" description="Disordered" evidence="1">
    <location>
        <begin position="375"/>
        <end position="438"/>
    </location>
</feature>
<feature type="compositionally biased region" description="Basic and acidic residues" evidence="1">
    <location>
        <begin position="679"/>
        <end position="689"/>
    </location>
</feature>
<feature type="compositionally biased region" description="Polar residues" evidence="1">
    <location>
        <begin position="520"/>
        <end position="540"/>
    </location>
</feature>
<proteinExistence type="predicted"/>
<dbReference type="AlphaFoldDB" id="A0A1D2MK87"/>
<feature type="compositionally biased region" description="Basic and acidic residues" evidence="1">
    <location>
        <begin position="391"/>
        <end position="406"/>
    </location>
</feature>
<gene>
    <name evidence="2" type="ORF">Ocin01_13448</name>
</gene>
<evidence type="ECO:0000313" key="3">
    <source>
        <dbReference type="Proteomes" id="UP000094527"/>
    </source>
</evidence>
<name>A0A1D2MK87_ORCCI</name>
<feature type="compositionally biased region" description="Polar residues" evidence="1">
    <location>
        <begin position="407"/>
        <end position="438"/>
    </location>
</feature>
<protein>
    <submittedName>
        <fullName evidence="2">Uncharacterized protein</fullName>
    </submittedName>
</protein>
<feature type="compositionally biased region" description="Polar residues" evidence="1">
    <location>
        <begin position="378"/>
        <end position="390"/>
    </location>
</feature>
<feature type="region of interest" description="Disordered" evidence="1">
    <location>
        <begin position="253"/>
        <end position="276"/>
    </location>
</feature>
<feature type="region of interest" description="Disordered" evidence="1">
    <location>
        <begin position="625"/>
        <end position="656"/>
    </location>
</feature>
<organism evidence="2 3">
    <name type="scientific">Orchesella cincta</name>
    <name type="common">Springtail</name>
    <name type="synonym">Podura cincta</name>
    <dbReference type="NCBI Taxonomy" id="48709"/>
    <lineage>
        <taxon>Eukaryota</taxon>
        <taxon>Metazoa</taxon>
        <taxon>Ecdysozoa</taxon>
        <taxon>Arthropoda</taxon>
        <taxon>Hexapoda</taxon>
        <taxon>Collembola</taxon>
        <taxon>Entomobryomorpha</taxon>
        <taxon>Entomobryoidea</taxon>
        <taxon>Orchesellidae</taxon>
        <taxon>Orchesellinae</taxon>
        <taxon>Orchesella</taxon>
    </lineage>
</organism>